<evidence type="ECO:0000256" key="2">
    <source>
        <dbReference type="ARBA" id="ARBA00022598"/>
    </source>
</evidence>
<gene>
    <name evidence="11" type="primary">tyrS</name>
    <name evidence="11" type="ORF">VP01_349g8</name>
</gene>
<dbReference type="Proteomes" id="UP000037035">
    <property type="component" value="Unassembled WGS sequence"/>
</dbReference>
<dbReference type="EMBL" id="LAVV01008501">
    <property type="protein sequence ID" value="KNZ52628.1"/>
    <property type="molecule type" value="Genomic_DNA"/>
</dbReference>
<dbReference type="InterPro" id="IPR002307">
    <property type="entry name" value="Tyr-tRNA-ligase"/>
</dbReference>
<dbReference type="GO" id="GO:0006437">
    <property type="term" value="P:tyrosyl-tRNA aminoacylation"/>
    <property type="evidence" value="ECO:0007669"/>
    <property type="project" value="InterPro"/>
</dbReference>
<dbReference type="InterPro" id="IPR050489">
    <property type="entry name" value="Tyr-tRNA_synthase"/>
</dbReference>
<keyword evidence="2 9" id="KW-0436">Ligase</keyword>
<comment type="catalytic activity">
    <reaction evidence="8 9">
        <text>tRNA(Tyr) + L-tyrosine + ATP = L-tyrosyl-tRNA(Tyr) + AMP + diphosphate + H(+)</text>
        <dbReference type="Rhea" id="RHEA:10220"/>
        <dbReference type="Rhea" id="RHEA-COMP:9706"/>
        <dbReference type="Rhea" id="RHEA-COMP:9707"/>
        <dbReference type="ChEBI" id="CHEBI:15378"/>
        <dbReference type="ChEBI" id="CHEBI:30616"/>
        <dbReference type="ChEBI" id="CHEBI:33019"/>
        <dbReference type="ChEBI" id="CHEBI:58315"/>
        <dbReference type="ChEBI" id="CHEBI:78442"/>
        <dbReference type="ChEBI" id="CHEBI:78536"/>
        <dbReference type="ChEBI" id="CHEBI:456215"/>
        <dbReference type="EC" id="6.1.1.1"/>
    </reaction>
</comment>
<proteinExistence type="inferred from homology"/>
<dbReference type="PANTHER" id="PTHR46264">
    <property type="entry name" value="TYROSINE-TRNA LIGASE"/>
    <property type="match status" value="1"/>
</dbReference>
<keyword evidence="5 9" id="KW-0648">Protein biosynthesis</keyword>
<name>A0A0L6UVS3_9BASI</name>
<evidence type="ECO:0000256" key="10">
    <source>
        <dbReference type="SAM" id="MobiDB-lite"/>
    </source>
</evidence>
<feature type="compositionally biased region" description="Basic and acidic residues" evidence="10">
    <location>
        <begin position="422"/>
        <end position="445"/>
    </location>
</feature>
<dbReference type="AlphaFoldDB" id="A0A0L6UVS3"/>
<dbReference type="STRING" id="27349.A0A0L6UVS3"/>
<sequence length="470" mass="52448">MSTTTEALSPTERYELITRNLGEVLGSQELLKLCQEDGRIITCYWGKKTFIPFSSNFLFPVNRPFLIQSILLLFLLGTATTGRRMSNFTHIGYFVPLTKIADFLRAGVRVKVLLADVHAFLDNLKAPLELINQRVSYYSHILRAVFTSIGVPIDRLEFITGSSYQYSTPYNKDCLKLASLVSERDARKAGSEVVKESDAPPLSGLLYPLLQALDEEYLGVDFQFGGIDQRKIFTFAELYLPRLGYAKRIHLMNTMVPGLTGTKMSSSDAKSKIDFLDSPEDVKRKIKDAVCVPGEINGNGILAFVESVLLPIADLKRSMSQDSKSPFAPAEAPEGTLFSVARKREKDVLHYANYSDIVRDYQTEEPKGSGSFKLFPSDLKISVTSAILLLLAPIRETYEKDPEFQDANRMAYPDDFQNASGDGKKKKEKKYTPKPDWVLEKERQDKGISMKEVGQAIADASEPNPASSAS</sequence>
<dbReference type="NCBIfam" id="TIGR00234">
    <property type="entry name" value="tyrS"/>
    <property type="match status" value="1"/>
</dbReference>
<evidence type="ECO:0000256" key="8">
    <source>
        <dbReference type="ARBA" id="ARBA00048248"/>
    </source>
</evidence>
<comment type="caution">
    <text evidence="11">The sequence shown here is derived from an EMBL/GenBank/DDBJ whole genome shotgun (WGS) entry which is preliminary data.</text>
</comment>
<evidence type="ECO:0000256" key="7">
    <source>
        <dbReference type="ARBA" id="ARBA00033323"/>
    </source>
</evidence>
<dbReference type="Gene3D" id="3.40.50.620">
    <property type="entry name" value="HUPs"/>
    <property type="match status" value="1"/>
</dbReference>
<dbReference type="Pfam" id="PF00579">
    <property type="entry name" value="tRNA-synt_1b"/>
    <property type="match status" value="1"/>
</dbReference>
<evidence type="ECO:0000256" key="9">
    <source>
        <dbReference type="RuleBase" id="RU361234"/>
    </source>
</evidence>
<organism evidence="11 12">
    <name type="scientific">Puccinia sorghi</name>
    <dbReference type="NCBI Taxonomy" id="27349"/>
    <lineage>
        <taxon>Eukaryota</taxon>
        <taxon>Fungi</taxon>
        <taxon>Dikarya</taxon>
        <taxon>Basidiomycota</taxon>
        <taxon>Pucciniomycotina</taxon>
        <taxon>Pucciniomycetes</taxon>
        <taxon>Pucciniales</taxon>
        <taxon>Pucciniaceae</taxon>
        <taxon>Puccinia</taxon>
    </lineage>
</organism>
<accession>A0A0L6UVS3</accession>
<keyword evidence="6 9" id="KW-0030">Aminoacyl-tRNA synthetase</keyword>
<dbReference type="SUPFAM" id="SSF52374">
    <property type="entry name" value="Nucleotidylyl transferase"/>
    <property type="match status" value="1"/>
</dbReference>
<dbReference type="OrthoDB" id="197206at2759"/>
<reference evidence="11 12" key="1">
    <citation type="submission" date="2015-08" db="EMBL/GenBank/DDBJ databases">
        <title>Next Generation Sequencing and Analysis of the Genome of Puccinia sorghi L Schw, the Causal Agent of Maize Common Rust.</title>
        <authorList>
            <person name="Rochi L."/>
            <person name="Burguener G."/>
            <person name="Darino M."/>
            <person name="Turjanski A."/>
            <person name="Kreff E."/>
            <person name="Dieguez M.J."/>
            <person name="Sacco F."/>
        </authorList>
    </citation>
    <scope>NUCLEOTIDE SEQUENCE [LARGE SCALE GENOMIC DNA]</scope>
    <source>
        <strain evidence="11 12">RO10H11247</strain>
    </source>
</reference>
<dbReference type="PIRSF" id="PIRSF006588">
    <property type="entry name" value="TyrRS_arch_euk"/>
    <property type="match status" value="1"/>
</dbReference>
<keyword evidence="12" id="KW-1185">Reference proteome</keyword>
<dbReference type="FunFam" id="1.10.240.10:FF:000017">
    <property type="entry name" value="Tyrosine--tRNA ligase"/>
    <property type="match status" value="1"/>
</dbReference>
<feature type="region of interest" description="Disordered" evidence="10">
    <location>
        <begin position="405"/>
        <end position="445"/>
    </location>
</feature>
<evidence type="ECO:0000256" key="6">
    <source>
        <dbReference type="ARBA" id="ARBA00023146"/>
    </source>
</evidence>
<dbReference type="PANTHER" id="PTHR46264:SF4">
    <property type="entry name" value="TYROSINE--TRNA LIGASE, CYTOPLASMIC"/>
    <property type="match status" value="1"/>
</dbReference>
<evidence type="ECO:0000313" key="12">
    <source>
        <dbReference type="Proteomes" id="UP000037035"/>
    </source>
</evidence>
<evidence type="ECO:0000256" key="4">
    <source>
        <dbReference type="ARBA" id="ARBA00022840"/>
    </source>
</evidence>
<evidence type="ECO:0000313" key="11">
    <source>
        <dbReference type="EMBL" id="KNZ52628.1"/>
    </source>
</evidence>
<keyword evidence="4 9" id="KW-0067">ATP-binding</keyword>
<dbReference type="VEuPathDB" id="FungiDB:VP01_349g8"/>
<dbReference type="GO" id="GO:0004831">
    <property type="term" value="F:tyrosine-tRNA ligase activity"/>
    <property type="evidence" value="ECO:0007669"/>
    <property type="project" value="UniProtKB-EC"/>
</dbReference>
<evidence type="ECO:0000256" key="1">
    <source>
        <dbReference type="ARBA" id="ARBA00013160"/>
    </source>
</evidence>
<comment type="similarity">
    <text evidence="9">Belongs to the class-I aminoacyl-tRNA synthetase family.</text>
</comment>
<evidence type="ECO:0000256" key="3">
    <source>
        <dbReference type="ARBA" id="ARBA00022741"/>
    </source>
</evidence>
<dbReference type="InterPro" id="IPR002305">
    <property type="entry name" value="aa-tRNA-synth_Ic"/>
</dbReference>
<dbReference type="InterPro" id="IPR014729">
    <property type="entry name" value="Rossmann-like_a/b/a_fold"/>
</dbReference>
<keyword evidence="3 9" id="KW-0547">Nucleotide-binding</keyword>
<evidence type="ECO:0000256" key="5">
    <source>
        <dbReference type="ARBA" id="ARBA00022917"/>
    </source>
</evidence>
<dbReference type="InterPro" id="IPR023617">
    <property type="entry name" value="Tyr-tRNA-ligase_arc/euk-type"/>
</dbReference>
<dbReference type="EC" id="6.1.1.1" evidence="1 9"/>
<dbReference type="GO" id="GO:0005524">
    <property type="term" value="F:ATP binding"/>
    <property type="evidence" value="ECO:0007669"/>
    <property type="project" value="UniProtKB-KW"/>
</dbReference>
<dbReference type="PRINTS" id="PR01040">
    <property type="entry name" value="TRNASYNTHTYR"/>
</dbReference>
<dbReference type="Gene3D" id="1.10.240.10">
    <property type="entry name" value="Tyrosyl-Transfer RNA Synthetase"/>
    <property type="match status" value="1"/>
</dbReference>
<dbReference type="GO" id="GO:0005737">
    <property type="term" value="C:cytoplasm"/>
    <property type="evidence" value="ECO:0007669"/>
    <property type="project" value="TreeGrafter"/>
</dbReference>
<protein>
    <recommendedName>
        <fullName evidence="1 9">Tyrosine--tRNA ligase</fullName>
        <ecNumber evidence="1 9">6.1.1.1</ecNumber>
    </recommendedName>
    <alternativeName>
        <fullName evidence="7 9">Tyrosyl-tRNA synthetase</fullName>
    </alternativeName>
</protein>